<comment type="caution">
    <text evidence="2">The sequence shown here is derived from an EMBL/GenBank/DDBJ whole genome shotgun (WGS) entry which is preliminary data.</text>
</comment>
<feature type="transmembrane region" description="Helical" evidence="1">
    <location>
        <begin position="61"/>
        <end position="79"/>
    </location>
</feature>
<keyword evidence="1" id="KW-1133">Transmembrane helix</keyword>
<proteinExistence type="predicted"/>
<feature type="transmembrane region" description="Helical" evidence="1">
    <location>
        <begin position="122"/>
        <end position="142"/>
    </location>
</feature>
<feature type="transmembrane region" description="Helical" evidence="1">
    <location>
        <begin position="32"/>
        <end position="49"/>
    </location>
</feature>
<dbReference type="Proteomes" id="UP000756530">
    <property type="component" value="Unassembled WGS sequence"/>
</dbReference>
<sequence length="231" mass="25833">MFFKGQSIVTYTIWAILVVAVVIAIALNDLPIAFVGLATLALTVVPLVMAERFHLKIPIYFYAYIVFFLFGTIFLGEAFDFYTRFWWWDIVMHGSSAVGFGIIGVVFTLLMFEGDRYAAPPMAVAIIAFSIALSIGALWEIFEFGMDRAFGMNMQKSGLQDTMTDLMVDTVGAALGAATGYVFLKGRARRGLPGVIAEFVSRNKRFVRRRGRVLRYELGHRTAREKPPEGE</sequence>
<evidence type="ECO:0000313" key="3">
    <source>
        <dbReference type="Proteomes" id="UP000756530"/>
    </source>
</evidence>
<protein>
    <recommendedName>
        <fullName evidence="4">Membrane protein YjdF</fullName>
    </recommendedName>
</protein>
<dbReference type="Pfam" id="PF09997">
    <property type="entry name" value="DUF2238"/>
    <property type="match status" value="1"/>
</dbReference>
<reference evidence="2 3" key="1">
    <citation type="submission" date="2021-05" db="EMBL/GenBank/DDBJ databases">
        <title>Culturable bacteria isolated from Daya Bay.</title>
        <authorList>
            <person name="Zheng W."/>
            <person name="Yu S."/>
            <person name="Huang Y."/>
        </authorList>
    </citation>
    <scope>NUCLEOTIDE SEQUENCE [LARGE SCALE GENOMIC DNA]</scope>
    <source>
        <strain evidence="2 3">DP4N28-5</strain>
    </source>
</reference>
<gene>
    <name evidence="2" type="ORF">KJP28_05660</name>
</gene>
<dbReference type="EMBL" id="JAHUZE010000001">
    <property type="protein sequence ID" value="MBV7378403.1"/>
    <property type="molecule type" value="Genomic_DNA"/>
</dbReference>
<name>A0ABS6SZJ6_9RHOB</name>
<evidence type="ECO:0000313" key="2">
    <source>
        <dbReference type="EMBL" id="MBV7378403.1"/>
    </source>
</evidence>
<keyword evidence="1" id="KW-0472">Membrane</keyword>
<evidence type="ECO:0000256" key="1">
    <source>
        <dbReference type="SAM" id="Phobius"/>
    </source>
</evidence>
<keyword evidence="1" id="KW-0812">Transmembrane</keyword>
<accession>A0ABS6SZJ6</accession>
<feature type="transmembrane region" description="Helical" evidence="1">
    <location>
        <begin position="85"/>
        <end position="110"/>
    </location>
</feature>
<evidence type="ECO:0008006" key="4">
    <source>
        <dbReference type="Google" id="ProtNLM"/>
    </source>
</evidence>
<feature type="transmembrane region" description="Helical" evidence="1">
    <location>
        <begin position="7"/>
        <end position="26"/>
    </location>
</feature>
<dbReference type="RefSeq" id="WP_218391454.1">
    <property type="nucleotide sequence ID" value="NZ_JAHUZE010000001.1"/>
</dbReference>
<feature type="transmembrane region" description="Helical" evidence="1">
    <location>
        <begin position="162"/>
        <end position="184"/>
    </location>
</feature>
<organism evidence="2 3">
    <name type="scientific">Maritimibacter dapengensis</name>
    <dbReference type="NCBI Taxonomy" id="2836868"/>
    <lineage>
        <taxon>Bacteria</taxon>
        <taxon>Pseudomonadati</taxon>
        <taxon>Pseudomonadota</taxon>
        <taxon>Alphaproteobacteria</taxon>
        <taxon>Rhodobacterales</taxon>
        <taxon>Roseobacteraceae</taxon>
        <taxon>Maritimibacter</taxon>
    </lineage>
</organism>
<keyword evidence="3" id="KW-1185">Reference proteome</keyword>
<dbReference type="InterPro" id="IPR014509">
    <property type="entry name" value="YjdF-like"/>
</dbReference>